<keyword evidence="8 14" id="KW-0119">Carbohydrate metabolism</keyword>
<dbReference type="InterPro" id="IPR045032">
    <property type="entry name" value="PEL"/>
</dbReference>
<evidence type="ECO:0000256" key="8">
    <source>
        <dbReference type="ARBA" id="ARBA00023277"/>
    </source>
</evidence>
<dbReference type="EC" id="4.2.2.10" evidence="13"/>
<dbReference type="PANTHER" id="PTHR31683:SF67">
    <property type="entry name" value="PECTIN LYASE F-RELATED"/>
    <property type="match status" value="1"/>
</dbReference>
<dbReference type="InterPro" id="IPR012334">
    <property type="entry name" value="Pectin_lyas_fold"/>
</dbReference>
<evidence type="ECO:0000256" key="10">
    <source>
        <dbReference type="ARBA" id="ARBA00023326"/>
    </source>
</evidence>
<evidence type="ECO:0000313" key="18">
    <source>
        <dbReference type="EMBL" id="PYH98459.1"/>
    </source>
</evidence>
<keyword evidence="4 16" id="KW-0732">Signal</keyword>
<name>A0A319DM48_9EURO</name>
<dbReference type="OrthoDB" id="1637350at2759"/>
<evidence type="ECO:0000259" key="17">
    <source>
        <dbReference type="SMART" id="SM00656"/>
    </source>
</evidence>
<keyword evidence="3 14" id="KW-0964">Secreted</keyword>
<dbReference type="STRING" id="1448320.A0A319DM48"/>
<evidence type="ECO:0000313" key="19">
    <source>
        <dbReference type="Proteomes" id="UP000247810"/>
    </source>
</evidence>
<evidence type="ECO:0000256" key="3">
    <source>
        <dbReference type="ARBA" id="ARBA00022525"/>
    </source>
</evidence>
<keyword evidence="6" id="KW-0325">Glycoprotein</keyword>
<dbReference type="EMBL" id="KZ825811">
    <property type="protein sequence ID" value="PYH98459.1"/>
    <property type="molecule type" value="Genomic_DNA"/>
</dbReference>
<feature type="region of interest" description="Disordered" evidence="15">
    <location>
        <begin position="437"/>
        <end position="483"/>
    </location>
</feature>
<dbReference type="GO" id="GO:0000272">
    <property type="term" value="P:polysaccharide catabolic process"/>
    <property type="evidence" value="ECO:0007669"/>
    <property type="project" value="UniProtKB-KW"/>
</dbReference>
<dbReference type="FunFam" id="2.160.20.10:FF:000003">
    <property type="entry name" value="Pectin lyase F"/>
    <property type="match status" value="1"/>
</dbReference>
<feature type="signal peptide" evidence="16">
    <location>
        <begin position="1"/>
        <end position="20"/>
    </location>
</feature>
<dbReference type="InterPro" id="IPR011050">
    <property type="entry name" value="Pectin_lyase_fold/virulence"/>
</dbReference>
<evidence type="ECO:0000256" key="4">
    <source>
        <dbReference type="ARBA" id="ARBA00022729"/>
    </source>
</evidence>
<comment type="catalytic activity">
    <reaction evidence="11">
        <text>Eliminative cleavage of (1-&gt;4)-alpha-D-galacturonan methyl ester to give oligosaccharides with 4-deoxy-6-O-methyl-alpha-D-galact-4-enuronosyl groups at their non-reducing ends.</text>
        <dbReference type="EC" id="4.2.2.10"/>
    </reaction>
</comment>
<organism evidence="18 19">
    <name type="scientific">Aspergillus ellipticus CBS 707.79</name>
    <dbReference type="NCBI Taxonomy" id="1448320"/>
    <lineage>
        <taxon>Eukaryota</taxon>
        <taxon>Fungi</taxon>
        <taxon>Dikarya</taxon>
        <taxon>Ascomycota</taxon>
        <taxon>Pezizomycotina</taxon>
        <taxon>Eurotiomycetes</taxon>
        <taxon>Eurotiomycetidae</taxon>
        <taxon>Eurotiales</taxon>
        <taxon>Aspergillaceae</taxon>
        <taxon>Aspergillus</taxon>
        <taxon>Aspergillus subgen. Circumdati</taxon>
    </lineage>
</organism>
<keyword evidence="5" id="KW-1015">Disulfide bond</keyword>
<evidence type="ECO:0000256" key="11">
    <source>
        <dbReference type="ARBA" id="ARBA00036818"/>
    </source>
</evidence>
<sequence length="483" mass="49720">MTLLRHLLTATALLGASAQAATGVTGSAFGFATGTTGGGSAKAAAPSDITELTTWLSDSTPRVILIDKEFNFIGSEGTCSDCECCKPSSNTCGSSGQNAVKQNGSDWCGSYPSLTCTYDNAAIEGLEVASNKSIVGVGSSGVIRGKGLRLVNGVSNIIIQNIHITQLNPEFIWGGDAITLDGTNNVWIDHVKINLIGRQMFVAGYEPSHHVTISNSEFDGQTSWSATCNGHHYWTVLGYGHNDQVTFANNYLHHTSGRSPKLEFNSFWHAYNNYWYNNSGHAFDVGENTRALIEGNVMVDVNIPLLADSNPGAVFAVNSSDVATCTKALGRACVANTLISSGSLASTNSSVLSSYPSGESGVTVKSASQVASSVRANAGIGKLGNGSGSSSTVAAVAATSAVAKRAGPDGDAPFVPAFSEAGPGASAVPSQASWSWRQVGTNGPVPSGTPSGAPFAPFGGPGPQPSGHGKHHGHHGHHGHQGF</sequence>
<dbReference type="VEuPathDB" id="FungiDB:BO71DRAFT_416276"/>
<dbReference type="Pfam" id="PF00544">
    <property type="entry name" value="Pectate_lyase_4"/>
    <property type="match status" value="1"/>
</dbReference>
<dbReference type="GO" id="GO:0047490">
    <property type="term" value="F:pectin lyase activity"/>
    <property type="evidence" value="ECO:0007669"/>
    <property type="project" value="UniProtKB-EC"/>
</dbReference>
<evidence type="ECO:0000256" key="2">
    <source>
        <dbReference type="ARBA" id="ARBA00010980"/>
    </source>
</evidence>
<protein>
    <recommendedName>
        <fullName evidence="13">pectin lyase</fullName>
        <ecNumber evidence="13">4.2.2.10</ecNumber>
    </recommendedName>
</protein>
<comment type="function">
    <text evidence="12">Pectinolytic enzymes consist of four classes of enzymes: pectin lyase, polygalacturonase, pectin methylesterase and rhamnogalacturonase. Among pectinolytic enzymes, pectin lyase is the most important in depolymerization of pectin, since it cleaves internal glycosidic bonds of highly methylated pectins.</text>
</comment>
<dbReference type="GO" id="GO:0005576">
    <property type="term" value="C:extracellular region"/>
    <property type="evidence" value="ECO:0007669"/>
    <property type="project" value="UniProtKB-SubCell"/>
</dbReference>
<evidence type="ECO:0000256" key="1">
    <source>
        <dbReference type="ARBA" id="ARBA00004613"/>
    </source>
</evidence>
<dbReference type="AlphaFoldDB" id="A0A319DM48"/>
<keyword evidence="9" id="KW-0961">Cell wall biogenesis/degradation</keyword>
<dbReference type="SMART" id="SM00656">
    <property type="entry name" value="Amb_all"/>
    <property type="match status" value="1"/>
</dbReference>
<comment type="subcellular location">
    <subcellularLocation>
        <location evidence="1 14">Secreted</location>
    </subcellularLocation>
</comment>
<dbReference type="GO" id="GO:0071555">
    <property type="term" value="P:cell wall organization"/>
    <property type="evidence" value="ECO:0007669"/>
    <property type="project" value="UniProtKB-KW"/>
</dbReference>
<dbReference type="GO" id="GO:0030570">
    <property type="term" value="F:pectate lyase activity"/>
    <property type="evidence" value="ECO:0007669"/>
    <property type="project" value="InterPro"/>
</dbReference>
<evidence type="ECO:0000256" key="12">
    <source>
        <dbReference type="ARBA" id="ARBA00037631"/>
    </source>
</evidence>
<dbReference type="InterPro" id="IPR002022">
    <property type="entry name" value="Pec_lyase"/>
</dbReference>
<evidence type="ECO:0000256" key="6">
    <source>
        <dbReference type="ARBA" id="ARBA00023180"/>
    </source>
</evidence>
<evidence type="ECO:0000256" key="7">
    <source>
        <dbReference type="ARBA" id="ARBA00023239"/>
    </source>
</evidence>
<dbReference type="Proteomes" id="UP000247810">
    <property type="component" value="Unassembled WGS sequence"/>
</dbReference>
<dbReference type="Gene3D" id="2.160.20.10">
    <property type="entry name" value="Single-stranded right-handed beta-helix, Pectin lyase-like"/>
    <property type="match status" value="1"/>
</dbReference>
<comment type="similarity">
    <text evidence="2 14">Belongs to the polysaccharide lyase 1 family.</text>
</comment>
<keyword evidence="7 14" id="KW-0456">Lyase</keyword>
<keyword evidence="19" id="KW-1185">Reference proteome</keyword>
<evidence type="ECO:0000256" key="15">
    <source>
        <dbReference type="SAM" id="MobiDB-lite"/>
    </source>
</evidence>
<gene>
    <name evidence="18" type="ORF">BO71DRAFT_416276</name>
</gene>
<feature type="compositionally biased region" description="Basic residues" evidence="15">
    <location>
        <begin position="468"/>
        <end position="483"/>
    </location>
</feature>
<evidence type="ECO:0000256" key="5">
    <source>
        <dbReference type="ARBA" id="ARBA00023157"/>
    </source>
</evidence>
<feature type="domain" description="Pectate lyase" evidence="17">
    <location>
        <begin position="101"/>
        <end position="304"/>
    </location>
</feature>
<proteinExistence type="inferred from homology"/>
<keyword evidence="10 14" id="KW-0624">Polysaccharide degradation</keyword>
<evidence type="ECO:0000256" key="13">
    <source>
        <dbReference type="ARBA" id="ARBA00039082"/>
    </source>
</evidence>
<evidence type="ECO:0000256" key="16">
    <source>
        <dbReference type="SAM" id="SignalP"/>
    </source>
</evidence>
<dbReference type="PANTHER" id="PTHR31683">
    <property type="entry name" value="PECTATE LYASE 18-RELATED"/>
    <property type="match status" value="1"/>
</dbReference>
<reference evidence="18 19" key="1">
    <citation type="submission" date="2018-02" db="EMBL/GenBank/DDBJ databases">
        <title>The genomes of Aspergillus section Nigri reveals drivers in fungal speciation.</title>
        <authorList>
            <consortium name="DOE Joint Genome Institute"/>
            <person name="Vesth T.C."/>
            <person name="Nybo J."/>
            <person name="Theobald S."/>
            <person name="Brandl J."/>
            <person name="Frisvad J.C."/>
            <person name="Nielsen K.F."/>
            <person name="Lyhne E.K."/>
            <person name="Kogle M.E."/>
            <person name="Kuo A."/>
            <person name="Riley R."/>
            <person name="Clum A."/>
            <person name="Nolan M."/>
            <person name="Lipzen A."/>
            <person name="Salamov A."/>
            <person name="Henrissat B."/>
            <person name="Wiebenga A."/>
            <person name="De vries R.P."/>
            <person name="Grigoriev I.V."/>
            <person name="Mortensen U.H."/>
            <person name="Andersen M.R."/>
            <person name="Baker S.E."/>
        </authorList>
    </citation>
    <scope>NUCLEOTIDE SEQUENCE [LARGE SCALE GENOMIC DNA]</scope>
    <source>
        <strain evidence="18 19">CBS 707.79</strain>
    </source>
</reference>
<accession>A0A319DM48</accession>
<feature type="chain" id="PRO_5016466540" description="pectin lyase" evidence="16">
    <location>
        <begin position="21"/>
        <end position="483"/>
    </location>
</feature>
<evidence type="ECO:0000256" key="9">
    <source>
        <dbReference type="ARBA" id="ARBA00023316"/>
    </source>
</evidence>
<dbReference type="SUPFAM" id="SSF51126">
    <property type="entry name" value="Pectin lyase-like"/>
    <property type="match status" value="1"/>
</dbReference>
<evidence type="ECO:0000256" key="14">
    <source>
        <dbReference type="RuleBase" id="RU361173"/>
    </source>
</evidence>